<evidence type="ECO:0000256" key="1">
    <source>
        <dbReference type="SAM" id="MobiDB-lite"/>
    </source>
</evidence>
<dbReference type="Proteomes" id="UP000265742">
    <property type="component" value="Unassembled WGS sequence"/>
</dbReference>
<gene>
    <name evidence="2" type="ORF">D1781_09570</name>
</gene>
<evidence type="ECO:0000313" key="2">
    <source>
        <dbReference type="EMBL" id="RIX27782.1"/>
    </source>
</evidence>
<sequence>MTTTRMRPPTLAVCSATILPRVACGLVVRPAATGSAQRGVPPGREWHAERVHATEQRDERDAARLDALRRRLYAPDVTEADVAAYRAAQARAEDAPAAHPVRAVRRTSPAAASAARPEVSRRTALVAAGGGAAAIAAAVVVLTGRPFAGLVAQDARPAPTATARRIGAAVLPASLGTRRRFVAALQGGGQAGLLEYLYGHPVLLPASMRSYARADSTEYSGQGTTTIALAPSRLAEAGGRFTVVLVTDRAATFSWRAERIAERNDRSGPVVLVGSHAGSGRAGEPTSFTFAYDVGAPLRLVVYTDETVKWGAVVAFTE</sequence>
<accession>A0A3A1TU87</accession>
<evidence type="ECO:0000313" key="3">
    <source>
        <dbReference type="Proteomes" id="UP000265742"/>
    </source>
</evidence>
<keyword evidence="3" id="KW-1185">Reference proteome</keyword>
<feature type="compositionally biased region" description="Low complexity" evidence="1">
    <location>
        <begin position="97"/>
        <end position="115"/>
    </location>
</feature>
<organism evidence="2 3">
    <name type="scientific">Amnibacterium setariae</name>
    <dbReference type="NCBI Taxonomy" id="2306585"/>
    <lineage>
        <taxon>Bacteria</taxon>
        <taxon>Bacillati</taxon>
        <taxon>Actinomycetota</taxon>
        <taxon>Actinomycetes</taxon>
        <taxon>Micrococcales</taxon>
        <taxon>Microbacteriaceae</taxon>
        <taxon>Amnibacterium</taxon>
    </lineage>
</organism>
<proteinExistence type="predicted"/>
<protein>
    <submittedName>
        <fullName evidence="2">Uncharacterized protein</fullName>
    </submittedName>
</protein>
<name>A0A3A1TU87_9MICO</name>
<dbReference type="AlphaFoldDB" id="A0A3A1TU87"/>
<feature type="region of interest" description="Disordered" evidence="1">
    <location>
        <begin position="96"/>
        <end position="115"/>
    </location>
</feature>
<dbReference type="EMBL" id="QXTG01000002">
    <property type="protein sequence ID" value="RIX27782.1"/>
    <property type="molecule type" value="Genomic_DNA"/>
</dbReference>
<comment type="caution">
    <text evidence="2">The sequence shown here is derived from an EMBL/GenBank/DDBJ whole genome shotgun (WGS) entry which is preliminary data.</text>
</comment>
<reference evidence="3" key="1">
    <citation type="submission" date="2018-09" db="EMBL/GenBank/DDBJ databases">
        <authorList>
            <person name="Kim I."/>
        </authorList>
    </citation>
    <scope>NUCLEOTIDE SEQUENCE [LARGE SCALE GENOMIC DNA]</scope>
    <source>
        <strain evidence="3">DD4a</strain>
    </source>
</reference>